<dbReference type="InterPro" id="IPR012349">
    <property type="entry name" value="Split_barrel_FMN-bd"/>
</dbReference>
<name>D6Z5R3_DESAT</name>
<dbReference type="AlphaFoldDB" id="D6Z5R3"/>
<dbReference type="OrthoDB" id="5396728at2"/>
<keyword evidence="2" id="KW-1185">Reference proteome</keyword>
<proteinExistence type="predicted"/>
<evidence type="ECO:0000313" key="1">
    <source>
        <dbReference type="EMBL" id="ADH86800.1"/>
    </source>
</evidence>
<organism evidence="1 2">
    <name type="scientific">Desulfurivibrio alkaliphilus (strain DSM 19089 / UNIQEM U267 / AHT2)</name>
    <dbReference type="NCBI Taxonomy" id="589865"/>
    <lineage>
        <taxon>Bacteria</taxon>
        <taxon>Pseudomonadati</taxon>
        <taxon>Thermodesulfobacteriota</taxon>
        <taxon>Desulfobulbia</taxon>
        <taxon>Desulfobulbales</taxon>
        <taxon>Desulfobulbaceae</taxon>
        <taxon>Desulfurivibrio</taxon>
    </lineage>
</organism>
<sequence length="133" mass="14704">MKIDEYFAGTRGRGILATAAANGKVDAAVYSTPHCQQDGTVAFVMRDRLTHRNVKENPHATYLYIEEGQGVRGVRLFLKKIKEETDPEKIKALKRRHLTAEEDEALGPTFLVSFAVEKILPLVGADPANLPIS</sequence>
<evidence type="ECO:0000313" key="2">
    <source>
        <dbReference type="Proteomes" id="UP000001508"/>
    </source>
</evidence>
<dbReference type="eggNOG" id="COG0748">
    <property type="taxonomic scope" value="Bacteria"/>
</dbReference>
<dbReference type="RefSeq" id="WP_013164317.1">
    <property type="nucleotide sequence ID" value="NC_014216.1"/>
</dbReference>
<dbReference type="STRING" id="589865.DaAHT2_2129"/>
<dbReference type="Gene3D" id="2.30.110.10">
    <property type="entry name" value="Electron Transport, Fmn-binding Protein, Chain A"/>
    <property type="match status" value="1"/>
</dbReference>
<reference evidence="2" key="1">
    <citation type="submission" date="2010-02" db="EMBL/GenBank/DDBJ databases">
        <title>Complete sequence of Desulfurivibrio alkaliphilus AHT2.</title>
        <authorList>
            <consortium name="US DOE Joint Genome Institute"/>
            <person name="Pitluck S."/>
            <person name="Chertkov O."/>
            <person name="Detter J.C."/>
            <person name="Han C."/>
            <person name="Tapia R."/>
            <person name="Larimer F."/>
            <person name="Land M."/>
            <person name="Hauser L."/>
            <person name="Kyrpides N."/>
            <person name="Mikhailova N."/>
            <person name="Sorokin D.Y."/>
            <person name="Muyzer G."/>
            <person name="Woyke T."/>
        </authorList>
    </citation>
    <scope>NUCLEOTIDE SEQUENCE [LARGE SCALE GENOMIC DNA]</scope>
    <source>
        <strain evidence="2">DSM 19089 / UNIQEM U267 / AHT2</strain>
    </source>
</reference>
<accession>D6Z5R3</accession>
<dbReference type="InParanoid" id="D6Z5R3"/>
<dbReference type="KEGG" id="dak:DaAHT2_2129"/>
<gene>
    <name evidence="1" type="ordered locus">DaAHT2_2129</name>
</gene>
<dbReference type="Proteomes" id="UP000001508">
    <property type="component" value="Chromosome"/>
</dbReference>
<dbReference type="EMBL" id="CP001940">
    <property type="protein sequence ID" value="ADH86800.1"/>
    <property type="molecule type" value="Genomic_DNA"/>
</dbReference>
<dbReference type="HOGENOM" id="CLU_135509_0_0_7"/>
<dbReference type="SUPFAM" id="SSF50475">
    <property type="entry name" value="FMN-binding split barrel"/>
    <property type="match status" value="1"/>
</dbReference>
<protein>
    <submittedName>
        <fullName evidence="1">Pyridoxamine 5'-phosphate oxidase-related FMN-binding protein</fullName>
    </submittedName>
</protein>